<evidence type="ECO:0000313" key="1">
    <source>
        <dbReference type="EMBL" id="GGI49761.1"/>
    </source>
</evidence>
<dbReference type="Gene3D" id="1.25.40.10">
    <property type="entry name" value="Tetratricopeptide repeat domain"/>
    <property type="match status" value="1"/>
</dbReference>
<accession>A0A917N0D3</accession>
<proteinExistence type="predicted"/>
<dbReference type="Proteomes" id="UP000662074">
    <property type="component" value="Unassembled WGS sequence"/>
</dbReference>
<dbReference type="AlphaFoldDB" id="A0A917N0D3"/>
<dbReference type="SMART" id="SM00671">
    <property type="entry name" value="SEL1"/>
    <property type="match status" value="1"/>
</dbReference>
<organism evidence="1 2">
    <name type="scientific">Mucilaginibacter galii</name>
    <dbReference type="NCBI Taxonomy" id="2005073"/>
    <lineage>
        <taxon>Bacteria</taxon>
        <taxon>Pseudomonadati</taxon>
        <taxon>Bacteroidota</taxon>
        <taxon>Sphingobacteriia</taxon>
        <taxon>Sphingobacteriales</taxon>
        <taxon>Sphingobacteriaceae</taxon>
        <taxon>Mucilaginibacter</taxon>
    </lineage>
</organism>
<comment type="caution">
    <text evidence="1">The sequence shown here is derived from an EMBL/GenBank/DDBJ whole genome shotgun (WGS) entry which is preliminary data.</text>
</comment>
<dbReference type="SUPFAM" id="SSF81901">
    <property type="entry name" value="HCP-like"/>
    <property type="match status" value="1"/>
</dbReference>
<dbReference type="InterPro" id="IPR006597">
    <property type="entry name" value="Sel1-like"/>
</dbReference>
<dbReference type="InterPro" id="IPR011990">
    <property type="entry name" value="TPR-like_helical_dom_sf"/>
</dbReference>
<reference evidence="1" key="1">
    <citation type="journal article" date="2014" name="Int. J. Syst. Evol. Microbiol.">
        <title>Complete genome sequence of Corynebacterium casei LMG S-19264T (=DSM 44701T), isolated from a smear-ripened cheese.</title>
        <authorList>
            <consortium name="US DOE Joint Genome Institute (JGI-PGF)"/>
            <person name="Walter F."/>
            <person name="Albersmeier A."/>
            <person name="Kalinowski J."/>
            <person name="Ruckert C."/>
        </authorList>
    </citation>
    <scope>NUCLEOTIDE SEQUENCE</scope>
    <source>
        <strain evidence="1">CCM 8711</strain>
    </source>
</reference>
<gene>
    <name evidence="1" type="ORF">GCM10011425_09730</name>
</gene>
<evidence type="ECO:0000313" key="2">
    <source>
        <dbReference type="Proteomes" id="UP000662074"/>
    </source>
</evidence>
<reference evidence="1" key="2">
    <citation type="submission" date="2020-09" db="EMBL/GenBank/DDBJ databases">
        <authorList>
            <person name="Sun Q."/>
            <person name="Sedlacek I."/>
        </authorList>
    </citation>
    <scope>NUCLEOTIDE SEQUENCE</scope>
    <source>
        <strain evidence="1">CCM 8711</strain>
    </source>
</reference>
<keyword evidence="2" id="KW-1185">Reference proteome</keyword>
<dbReference type="RefSeq" id="WP_188414289.1">
    <property type="nucleotide sequence ID" value="NZ_BMDO01000001.1"/>
</dbReference>
<name>A0A917N0D3_9SPHI</name>
<evidence type="ECO:0008006" key="3">
    <source>
        <dbReference type="Google" id="ProtNLM"/>
    </source>
</evidence>
<protein>
    <recommendedName>
        <fullName evidence="3">Sel1 repeat family protein</fullName>
    </recommendedName>
</protein>
<sequence>MITYNFSYAQVDLDKGLQAFDAKNYKQAFSTLKPYAEKGNCLAQYVIGFSYQYGLSVTTNDSLARHWLLLAAEQKQTNAMGPLAANLMSASDEQPDYIIKAYMWAVLAAEYLPSQRMASTRYVIKGYLKPEQLDAANKLIDEYKLKWKDKQNCPQ</sequence>
<dbReference type="EMBL" id="BMDO01000001">
    <property type="protein sequence ID" value="GGI49761.1"/>
    <property type="molecule type" value="Genomic_DNA"/>
</dbReference>